<proteinExistence type="predicted"/>
<name>A0A4Q9QFD5_9APHY</name>
<reference evidence="1 2" key="1">
    <citation type="submission" date="2019-01" db="EMBL/GenBank/DDBJ databases">
        <title>Draft genome sequences of three monokaryotic isolates of the white-rot basidiomycete fungus Dichomitus squalens.</title>
        <authorList>
            <consortium name="DOE Joint Genome Institute"/>
            <person name="Lopez S.C."/>
            <person name="Andreopoulos B."/>
            <person name="Pangilinan J."/>
            <person name="Lipzen A."/>
            <person name="Riley R."/>
            <person name="Ahrendt S."/>
            <person name="Ng V."/>
            <person name="Barry K."/>
            <person name="Daum C."/>
            <person name="Grigoriev I.V."/>
            <person name="Hilden K.S."/>
            <person name="Makela M.R."/>
            <person name="de Vries R.P."/>
        </authorList>
    </citation>
    <scope>NUCLEOTIDE SEQUENCE [LARGE SCALE GENOMIC DNA]</scope>
    <source>
        <strain evidence="1 2">CBS 464.89</strain>
    </source>
</reference>
<evidence type="ECO:0000313" key="1">
    <source>
        <dbReference type="EMBL" id="TBU65921.1"/>
    </source>
</evidence>
<dbReference type="AlphaFoldDB" id="A0A4Q9QFD5"/>
<evidence type="ECO:0000313" key="2">
    <source>
        <dbReference type="Proteomes" id="UP000292082"/>
    </source>
</evidence>
<dbReference type="EMBL" id="ML145084">
    <property type="protein sequence ID" value="TBU65921.1"/>
    <property type="molecule type" value="Genomic_DNA"/>
</dbReference>
<sequence length="109" mass="12313">MSRLVGAPLLRLRTLLPSICSILTIVTERAVDLARQNITLYLVHVMFIPLQVTGPFSVASRHSSSARALLTSRIKLPHAWQLHSASFCSAGRFIKWQEHYRHFHALLSP</sequence>
<protein>
    <submittedName>
        <fullName evidence="1">Uncharacterized protein</fullName>
    </submittedName>
</protein>
<dbReference type="Proteomes" id="UP000292082">
    <property type="component" value="Unassembled WGS sequence"/>
</dbReference>
<keyword evidence="2" id="KW-1185">Reference proteome</keyword>
<accession>A0A4Q9QFD5</accession>
<organism evidence="1 2">
    <name type="scientific">Dichomitus squalens</name>
    <dbReference type="NCBI Taxonomy" id="114155"/>
    <lineage>
        <taxon>Eukaryota</taxon>
        <taxon>Fungi</taxon>
        <taxon>Dikarya</taxon>
        <taxon>Basidiomycota</taxon>
        <taxon>Agaricomycotina</taxon>
        <taxon>Agaricomycetes</taxon>
        <taxon>Polyporales</taxon>
        <taxon>Polyporaceae</taxon>
        <taxon>Dichomitus</taxon>
    </lineage>
</organism>
<gene>
    <name evidence="1" type="ORF">BD310DRAFT_32729</name>
</gene>